<keyword evidence="3" id="KW-1185">Reference proteome</keyword>
<reference evidence="3" key="1">
    <citation type="journal article" date="2019" name="Int. J. Syst. Evol. Microbiol.">
        <title>The Global Catalogue of Microorganisms (GCM) 10K type strain sequencing project: providing services to taxonomists for standard genome sequencing and annotation.</title>
        <authorList>
            <consortium name="The Broad Institute Genomics Platform"/>
            <consortium name="The Broad Institute Genome Sequencing Center for Infectious Disease"/>
            <person name="Wu L."/>
            <person name="Ma J."/>
        </authorList>
    </citation>
    <scope>NUCLEOTIDE SEQUENCE [LARGE SCALE GENOMIC DNA]</scope>
    <source>
        <strain evidence="3">JCM 4505</strain>
    </source>
</reference>
<evidence type="ECO:0000256" key="1">
    <source>
        <dbReference type="SAM" id="MobiDB-lite"/>
    </source>
</evidence>
<comment type="caution">
    <text evidence="2">The sequence shown here is derived from an EMBL/GenBank/DDBJ whole genome shotgun (WGS) entry which is preliminary data.</text>
</comment>
<dbReference type="EMBL" id="BAAABV010000016">
    <property type="protein sequence ID" value="GAA0292232.1"/>
    <property type="molecule type" value="Genomic_DNA"/>
</dbReference>
<sequence length="101" mass="10568">MAAATSGWRVPDSWPLNAKSLRPCRAMSAMILSLSSGSGGLVTSGDECATRRSSSTLGGRKAPGLMPSYPLPGLQEDEAATPGLLPWVETHPSQWGTSRRG</sequence>
<organism evidence="2 3">
    <name type="scientific">Streptomyces polychromogenes</name>
    <dbReference type="NCBI Taxonomy" id="67342"/>
    <lineage>
        <taxon>Bacteria</taxon>
        <taxon>Bacillati</taxon>
        <taxon>Actinomycetota</taxon>
        <taxon>Actinomycetes</taxon>
        <taxon>Kitasatosporales</taxon>
        <taxon>Streptomycetaceae</taxon>
        <taxon>Streptomyces</taxon>
    </lineage>
</organism>
<feature type="region of interest" description="Disordered" evidence="1">
    <location>
        <begin position="38"/>
        <end position="78"/>
    </location>
</feature>
<evidence type="ECO:0000313" key="2">
    <source>
        <dbReference type="EMBL" id="GAA0292232.1"/>
    </source>
</evidence>
<gene>
    <name evidence="2" type="ORF">GCM10010302_33540</name>
</gene>
<evidence type="ECO:0000313" key="3">
    <source>
        <dbReference type="Proteomes" id="UP001501867"/>
    </source>
</evidence>
<name>A0ABP3F586_9ACTN</name>
<protein>
    <submittedName>
        <fullName evidence="2">Uncharacterized protein</fullName>
    </submittedName>
</protein>
<proteinExistence type="predicted"/>
<accession>A0ABP3F586</accession>
<dbReference type="Proteomes" id="UP001501867">
    <property type="component" value="Unassembled WGS sequence"/>
</dbReference>